<dbReference type="Pfam" id="PF08889">
    <property type="entry name" value="WbqC"/>
    <property type="match status" value="1"/>
</dbReference>
<dbReference type="Proteomes" id="UP000316905">
    <property type="component" value="Unassembled WGS sequence"/>
</dbReference>
<dbReference type="EMBL" id="VLKY01000008">
    <property type="protein sequence ID" value="TWI53573.1"/>
    <property type="molecule type" value="Genomic_DNA"/>
</dbReference>
<proteinExistence type="predicted"/>
<reference evidence="1 2" key="1">
    <citation type="journal article" date="2015" name="Stand. Genomic Sci.">
        <title>Genomic Encyclopedia of Bacterial and Archaeal Type Strains, Phase III: the genomes of soil and plant-associated and newly described type strains.</title>
        <authorList>
            <person name="Whitman W.B."/>
            <person name="Woyke T."/>
            <person name="Klenk H.P."/>
            <person name="Zhou Y."/>
            <person name="Lilburn T.G."/>
            <person name="Beck B.J."/>
            <person name="De Vos P."/>
            <person name="Vandamme P."/>
            <person name="Eisen J.A."/>
            <person name="Garrity G."/>
            <person name="Hugenholtz P."/>
            <person name="Kyrpides N.C."/>
        </authorList>
    </citation>
    <scope>NUCLEOTIDE SEQUENCE [LARGE SCALE GENOMIC DNA]</scope>
    <source>
        <strain evidence="1 2">CGMCC 1.6858</strain>
    </source>
</reference>
<organism evidence="1 2">
    <name type="scientific">Pseudomonas duriflava</name>
    <dbReference type="NCBI Taxonomy" id="459528"/>
    <lineage>
        <taxon>Bacteria</taxon>
        <taxon>Pseudomonadati</taxon>
        <taxon>Pseudomonadota</taxon>
        <taxon>Gammaproteobacteria</taxon>
        <taxon>Pseudomonadales</taxon>
        <taxon>Pseudomonadaceae</taxon>
        <taxon>Pseudomonas</taxon>
    </lineage>
</organism>
<accession>A0A562QA29</accession>
<dbReference type="InterPro" id="IPR014985">
    <property type="entry name" value="WbqC"/>
</dbReference>
<name>A0A562QA29_9PSED</name>
<comment type="caution">
    <text evidence="1">The sequence shown here is derived from an EMBL/GenBank/DDBJ whole genome shotgun (WGS) entry which is preliminary data.</text>
</comment>
<dbReference type="AlphaFoldDB" id="A0A562QA29"/>
<protein>
    <submittedName>
        <fullName evidence="1">WbqC-like protein</fullName>
    </submittedName>
</protein>
<dbReference type="OrthoDB" id="3611744at2"/>
<gene>
    <name evidence="1" type="ORF">IQ22_02792</name>
</gene>
<evidence type="ECO:0000313" key="1">
    <source>
        <dbReference type="EMBL" id="TWI53573.1"/>
    </source>
</evidence>
<dbReference type="RefSeq" id="WP_145142846.1">
    <property type="nucleotide sequence ID" value="NZ_VLKY01000008.1"/>
</dbReference>
<evidence type="ECO:0000313" key="2">
    <source>
        <dbReference type="Proteomes" id="UP000316905"/>
    </source>
</evidence>
<sequence length="238" mass="27784">MSVKNFKKVSIIQSNYIPWKGYFDLIAYSDEFIIYDEVQFTKNDWRNRNKIKTSKGLEWLSIPVGQSIDRKIKDVTLPTTGWQKKHCHTLKANYSRANYFKEVFEMILPLYEDDNLANLTVFNRKFIELICNYLGIKTKISYSWDYCIETTDRVGKLVELCTKAEAAEYVSGPAAKNYLDESSFQERNINVHWFDYAGYSEYPQLWGGFEHGVSILDLLFNCGKDSISYMKCKSFGES</sequence>
<keyword evidence="2" id="KW-1185">Reference proteome</keyword>